<dbReference type="InterPro" id="IPR029063">
    <property type="entry name" value="SAM-dependent_MTases_sf"/>
</dbReference>
<dbReference type="EMBL" id="FMWD01000003">
    <property type="protein sequence ID" value="SCZ55555.1"/>
    <property type="molecule type" value="Genomic_DNA"/>
</dbReference>
<evidence type="ECO:0000256" key="2">
    <source>
        <dbReference type="ARBA" id="ARBA00022694"/>
    </source>
</evidence>
<dbReference type="InterPro" id="IPR027555">
    <property type="entry name" value="Mo5U34_MeTrfas-like"/>
</dbReference>
<comment type="subunit">
    <text evidence="3">Homotetramer.</text>
</comment>
<comment type="catalytic activity">
    <reaction evidence="3">
        <text>carboxy-S-adenosyl-L-methionine + 5-hydroxyuridine(34) in tRNA = 5-carboxymethoxyuridine(34) in tRNA + S-adenosyl-L-homocysteine + H(+)</text>
        <dbReference type="Rhea" id="RHEA:52848"/>
        <dbReference type="Rhea" id="RHEA-COMP:13381"/>
        <dbReference type="Rhea" id="RHEA-COMP:13383"/>
        <dbReference type="ChEBI" id="CHEBI:15378"/>
        <dbReference type="ChEBI" id="CHEBI:57856"/>
        <dbReference type="ChEBI" id="CHEBI:134278"/>
        <dbReference type="ChEBI" id="CHEBI:136877"/>
        <dbReference type="ChEBI" id="CHEBI:136879"/>
    </reaction>
</comment>
<dbReference type="EC" id="2.5.1.-" evidence="3"/>
<dbReference type="GO" id="GO:0032259">
    <property type="term" value="P:methylation"/>
    <property type="evidence" value="ECO:0007669"/>
    <property type="project" value="UniProtKB-KW"/>
</dbReference>
<feature type="binding site" evidence="3">
    <location>
        <position position="317"/>
    </location>
    <ligand>
        <name>carboxy-S-adenosyl-L-methionine</name>
        <dbReference type="ChEBI" id="CHEBI:134278"/>
    </ligand>
</feature>
<feature type="binding site" evidence="3">
    <location>
        <position position="108"/>
    </location>
    <ligand>
        <name>carboxy-S-adenosyl-L-methionine</name>
        <dbReference type="ChEBI" id="CHEBI:134278"/>
    </ligand>
</feature>
<sequence length="324" mass="36413">MSDPDYEALYSALAKTPLSHWPNRLRSKVEVALDPARHGNLRAWQTVLGDLPGITPSSVDLTADCPRIGDSNQLSSEERERLVGQLKAFHPWRKGPFCLFGIHLDTEWRSDWKWNRLRDTLDLKGKRILDVGCGNGYYGWRMLGDGADLVVGVDPTLRFVMQYAALTRFVGPLANYVLPLRLEDLPEGNGGFDTVFSMGVLYHRRNPLEHLAQLKAHLGKDGQLVLETLVIEGETNSVLVPEGRYAKMRNVWNIPSVATLEGWMREAGLRDVHTVDVTPTTVEEQRPTEWMTFHSLPHFLEPGNPKRTVEGHPAPVRAVVIGDL</sequence>
<dbReference type="InterPro" id="IPR010017">
    <property type="entry name" value="CmoB"/>
</dbReference>
<comment type="similarity">
    <text evidence="3">Belongs to the class I-like SAM-binding methyltransferase superfamily. CmoB family.</text>
</comment>
<feature type="binding site" evidence="3">
    <location>
        <position position="132"/>
    </location>
    <ligand>
        <name>carboxy-S-adenosyl-L-methionine</name>
        <dbReference type="ChEBI" id="CHEBI:134278"/>
    </ligand>
</feature>
<dbReference type="NCBIfam" id="TIGR00452">
    <property type="entry name" value="tRNA 5-methoxyuridine(34)/uridine 5-oxyacetic acid(34) synthase CmoB"/>
    <property type="match status" value="1"/>
</dbReference>
<keyword evidence="2 3" id="KW-0819">tRNA processing</keyword>
<dbReference type="SUPFAM" id="SSF53335">
    <property type="entry name" value="S-adenosyl-L-methionine-dependent methyltransferases"/>
    <property type="match status" value="1"/>
</dbReference>
<evidence type="ECO:0000313" key="4">
    <source>
        <dbReference type="EMBL" id="SCZ55555.1"/>
    </source>
</evidence>
<dbReference type="Pfam" id="PF08003">
    <property type="entry name" value="Methyltransf_9"/>
    <property type="match status" value="1"/>
</dbReference>
<protein>
    <recommendedName>
        <fullName evidence="3">tRNA U34 carboxymethyltransferase</fullName>
        <ecNumber evidence="3">2.5.1.-</ecNumber>
    </recommendedName>
</protein>
<dbReference type="HAMAP" id="MF_01590">
    <property type="entry name" value="tRNA_carboxymethyltr_CmoB"/>
    <property type="match status" value="1"/>
</dbReference>
<organism evidence="4 5">
    <name type="scientific">Thiohalomonas denitrificans</name>
    <dbReference type="NCBI Taxonomy" id="415747"/>
    <lineage>
        <taxon>Bacteria</taxon>
        <taxon>Pseudomonadati</taxon>
        <taxon>Pseudomonadota</taxon>
        <taxon>Gammaproteobacteria</taxon>
        <taxon>Thiohalomonadales</taxon>
        <taxon>Thiohalomonadaceae</taxon>
        <taxon>Thiohalomonas</taxon>
    </lineage>
</organism>
<feature type="binding site" evidence="3">
    <location>
        <position position="198"/>
    </location>
    <ligand>
        <name>carboxy-S-adenosyl-L-methionine</name>
        <dbReference type="ChEBI" id="CHEBI:134278"/>
    </ligand>
</feature>
<keyword evidence="4" id="KW-0489">Methyltransferase</keyword>
<dbReference type="PANTHER" id="PTHR43464:SF95">
    <property type="entry name" value="TRNA U34 CARBOXYMETHYLTRANSFERASE"/>
    <property type="match status" value="1"/>
</dbReference>
<reference evidence="4 5" key="1">
    <citation type="submission" date="2016-10" db="EMBL/GenBank/DDBJ databases">
        <authorList>
            <person name="de Groot N.N."/>
        </authorList>
    </citation>
    <scope>NUCLEOTIDE SEQUENCE [LARGE SCALE GENOMIC DNA]</scope>
    <source>
        <strain evidence="4 5">HLD2</strain>
    </source>
</reference>
<evidence type="ECO:0000313" key="5">
    <source>
        <dbReference type="Proteomes" id="UP000199648"/>
    </source>
</evidence>
<dbReference type="STRING" id="415747.SAMN03097708_01150"/>
<dbReference type="PANTHER" id="PTHR43464">
    <property type="entry name" value="METHYLTRANSFERASE"/>
    <property type="match status" value="1"/>
</dbReference>
<dbReference type="GO" id="GO:0016765">
    <property type="term" value="F:transferase activity, transferring alkyl or aryl (other than methyl) groups"/>
    <property type="evidence" value="ECO:0007669"/>
    <property type="project" value="UniProtKB-UniRule"/>
</dbReference>
<dbReference type="RefSeq" id="WP_092993803.1">
    <property type="nucleotide sequence ID" value="NZ_FMWD01000003.1"/>
</dbReference>
<proteinExistence type="inferred from homology"/>
<feature type="binding site" evidence="3">
    <location>
        <position position="113"/>
    </location>
    <ligand>
        <name>carboxy-S-adenosyl-L-methionine</name>
        <dbReference type="ChEBI" id="CHEBI:134278"/>
    </ligand>
</feature>
<comment type="function">
    <text evidence="3">Catalyzes carboxymethyl transfer from carboxy-S-adenosyl-L-methionine (Cx-SAM) to 5-hydroxyuridine (ho5U) to form 5-carboxymethoxyuridine (cmo5U) at position 34 in tRNAs.</text>
</comment>
<feature type="binding site" evidence="3">
    <location>
        <begin position="154"/>
        <end position="156"/>
    </location>
    <ligand>
        <name>carboxy-S-adenosyl-L-methionine</name>
        <dbReference type="ChEBI" id="CHEBI:134278"/>
    </ligand>
</feature>
<keyword evidence="5" id="KW-1185">Reference proteome</keyword>
<evidence type="ECO:0000256" key="1">
    <source>
        <dbReference type="ARBA" id="ARBA00022679"/>
    </source>
</evidence>
<dbReference type="Gene3D" id="3.40.50.150">
    <property type="entry name" value="Vaccinia Virus protein VP39"/>
    <property type="match status" value="1"/>
</dbReference>
<dbReference type="AlphaFoldDB" id="A0A1G5Q107"/>
<feature type="binding site" evidence="3">
    <location>
        <position position="202"/>
    </location>
    <ligand>
        <name>carboxy-S-adenosyl-L-methionine</name>
        <dbReference type="ChEBI" id="CHEBI:134278"/>
    </ligand>
</feature>
<dbReference type="Proteomes" id="UP000199648">
    <property type="component" value="Unassembled WGS sequence"/>
</dbReference>
<feature type="binding site" evidence="3">
    <location>
        <begin position="182"/>
        <end position="183"/>
    </location>
    <ligand>
        <name>carboxy-S-adenosyl-L-methionine</name>
        <dbReference type="ChEBI" id="CHEBI:134278"/>
    </ligand>
</feature>
<dbReference type="GO" id="GO:0008168">
    <property type="term" value="F:methyltransferase activity"/>
    <property type="evidence" value="ECO:0007669"/>
    <property type="project" value="UniProtKB-KW"/>
</dbReference>
<dbReference type="GO" id="GO:0002098">
    <property type="term" value="P:tRNA wobble uridine modification"/>
    <property type="evidence" value="ECO:0007669"/>
    <property type="project" value="InterPro"/>
</dbReference>
<evidence type="ECO:0000256" key="3">
    <source>
        <dbReference type="HAMAP-Rule" id="MF_01590"/>
    </source>
</evidence>
<name>A0A1G5Q107_9GAMM</name>
<dbReference type="OrthoDB" id="9772751at2"/>
<feature type="binding site" evidence="3">
    <location>
        <position position="94"/>
    </location>
    <ligand>
        <name>carboxy-S-adenosyl-L-methionine</name>
        <dbReference type="ChEBI" id="CHEBI:134278"/>
    </ligand>
</feature>
<dbReference type="NCBIfam" id="NF011650">
    <property type="entry name" value="PRK15068.1"/>
    <property type="match status" value="1"/>
</dbReference>
<keyword evidence="1 3" id="KW-0808">Transferase</keyword>
<gene>
    <name evidence="3" type="primary">cmoB</name>
    <name evidence="4" type="ORF">SAMN03097708_01150</name>
</gene>
<dbReference type="CDD" id="cd02440">
    <property type="entry name" value="AdoMet_MTases"/>
    <property type="match status" value="1"/>
</dbReference>
<accession>A0A1G5Q107</accession>